<dbReference type="EMBL" id="CM034397">
    <property type="protein sequence ID" value="KAJ0177666.1"/>
    <property type="molecule type" value="Genomic_DNA"/>
</dbReference>
<proteinExistence type="predicted"/>
<comment type="caution">
    <text evidence="1">The sequence shown here is derived from an EMBL/GenBank/DDBJ whole genome shotgun (WGS) entry which is preliminary data.</text>
</comment>
<protein>
    <submittedName>
        <fullName evidence="1">Uncharacterized protein</fullName>
    </submittedName>
</protein>
<evidence type="ECO:0000313" key="1">
    <source>
        <dbReference type="EMBL" id="KAJ0177666.1"/>
    </source>
</evidence>
<gene>
    <name evidence="1" type="ORF">K1T71_006539</name>
</gene>
<dbReference type="Proteomes" id="UP000824533">
    <property type="component" value="Linkage Group LG11"/>
</dbReference>
<sequence length="1146" mass="134201">MWEYYDILDDKRVRCRLCTVVMSRNKERHMKTKHPVTFKQVQKRRQQTEVEGAEELMSSNELLRDNGRDRKSSTLWTYFDDLGNNAVRCKLCDSKMSKNMARHLQTKHTKAYMQYQKQKKVKEMETPKVVLNEDGSQTADSGNKPSLNTCLRQLCSGLDNGYYECNLCKKQLKLPQGSLWNLRRHIEKKHPTRFKELIDLCKESIAFNKRETGETKHTPKARTGWIKKYCEAVEEGVYRCNLCGEQLRMREGLYGNMKRHVKSLHPRAYQEELILSEANADNVNDDVVGYIVEYVDTDDIEKNKSNIDDLLDNSSQDSDSKEVDSDQHTEYLVEESVQELESNVEVIESSDDEPLVVRMDKQSVQKLVIEVLSLKDPDLENKIKMLCETPVKGKRYNLDCSWNFFKPITGSRLYVCLFCNQDLTISPGSCANLKRHLAMKHKKQYAIINKYDINKKLNQNRYLDADMPSLDPETEVETDSETEPEAATELVTETETEVINFEVIDKKFTCKLCDTVMAYDGDDSTVIKHIQEHHPDQEIVATETTKDENVKKGNIWTYFDKLKYNKLRCRLCTTIITSNMGSHLRMRHPVTFLKYRKIRSEIRVAKTKEQGKGRELLRSQCRDRRRNPLWAFFDDLGNRTVRCQICDLKIRGNSMSRHLRTKHSKTYLEYEEQRLASNPDDNEEEREEYDVSAVSKRRLSLNTYLRQMCTSVGDGCYQCNICKRELRLDVYKLWSLRRHIAKKHPSRYDELMRQFKENISVNTRCTIKEIKERHAKQQAWIRQYYEEGDNGEYKCNFCALKLQMSLGYLANLKRHIRDLHPKAYKKNLKIITKEKNESNNASEEEIDYLVEYVDMNNLKNTESNAGVLPEDSSEETDFNKLKSETNPETLEDHELVSEELQSYSGDSESIKKKSELVREIFDSAEDIDLTSIDDPDLENKIKTLCETHVKGKRSSCIWNFYKVVLQNRMYACLFCNRNIALGRGGIGNLRRHISLKHKKQYKIILKYDTFKKPSMDEKQSDIPSKAKPDGRVSYEIKEGVFMCRLCDIVLPYKDDKDVVLKHIKLFSACRFITTNRGHMLLMFHGYTFAMNTRSKRLYYCSSKNKGCKARLKIDKYNRLILGDEFVHNHYPPTYKLLQSGIYMKVY</sequence>
<reference evidence="1 2" key="1">
    <citation type="journal article" date="2021" name="Front. Genet.">
        <title>Chromosome-Level Genome Assembly Reveals Significant Gene Expansion in the Toll and IMD Signaling Pathways of Dendrolimus kikuchii.</title>
        <authorList>
            <person name="Zhou J."/>
            <person name="Wu P."/>
            <person name="Xiong Z."/>
            <person name="Liu N."/>
            <person name="Zhao N."/>
            <person name="Ji M."/>
            <person name="Qiu Y."/>
            <person name="Yang B."/>
        </authorList>
    </citation>
    <scope>NUCLEOTIDE SEQUENCE [LARGE SCALE GENOMIC DNA]</scope>
    <source>
        <strain evidence="1">Ann1</strain>
    </source>
</reference>
<evidence type="ECO:0000313" key="2">
    <source>
        <dbReference type="Proteomes" id="UP000824533"/>
    </source>
</evidence>
<name>A0ACC1D1F0_9NEOP</name>
<organism evidence="1 2">
    <name type="scientific">Dendrolimus kikuchii</name>
    <dbReference type="NCBI Taxonomy" id="765133"/>
    <lineage>
        <taxon>Eukaryota</taxon>
        <taxon>Metazoa</taxon>
        <taxon>Ecdysozoa</taxon>
        <taxon>Arthropoda</taxon>
        <taxon>Hexapoda</taxon>
        <taxon>Insecta</taxon>
        <taxon>Pterygota</taxon>
        <taxon>Neoptera</taxon>
        <taxon>Endopterygota</taxon>
        <taxon>Lepidoptera</taxon>
        <taxon>Glossata</taxon>
        <taxon>Ditrysia</taxon>
        <taxon>Bombycoidea</taxon>
        <taxon>Lasiocampidae</taxon>
        <taxon>Dendrolimus</taxon>
    </lineage>
</organism>
<keyword evidence="2" id="KW-1185">Reference proteome</keyword>
<accession>A0ACC1D1F0</accession>